<sequence length="401" mass="45321">MASGSSIFSIRQTVFFNKAPDLQEYSLACMAAKKGKFMRPVNAGNSPLSNIVYAFHFDAGLYAKYLREYAEDRGVRRTEGMVDSVASSKENGFIEAVTLKSGAKIDGDLFIDCSGTRGLLIQGALKTGYTDWTHWLPCNRAVAVPSETGRAPEPYTKSIAHSAGWQWRIPLQHRTGNGHVFAADYMSEDEATSILMNNLPGKPLAEPRVIPFTTGKRNKFWHKNCVAIGLSSGFMEPLESTSIHLIQAAIAKLLALFPDRDFHQSTIDKYNEQTHWDYDRIRDFLILHYKATEREDSEFWRYCKQMEIPSFLQDKIDIYKASGRIFRENDELFNDVSWLAVLNGQGIRPSGYHPLVDIHSEEEIDRRLQNVKSVIDRSVETMPSQSDFIAQNCAMAPEVQS</sequence>
<organism evidence="1 2">
    <name type="scientific">Temperatibacter marinus</name>
    <dbReference type="NCBI Taxonomy" id="1456591"/>
    <lineage>
        <taxon>Bacteria</taxon>
        <taxon>Pseudomonadati</taxon>
        <taxon>Pseudomonadota</taxon>
        <taxon>Alphaproteobacteria</taxon>
        <taxon>Kordiimonadales</taxon>
        <taxon>Temperatibacteraceae</taxon>
        <taxon>Temperatibacter</taxon>
    </lineage>
</organism>
<evidence type="ECO:0000313" key="1">
    <source>
        <dbReference type="EMBL" id="WND04170.1"/>
    </source>
</evidence>
<dbReference type="EMBL" id="CP123872">
    <property type="protein sequence ID" value="WND04170.1"/>
    <property type="molecule type" value="Genomic_DNA"/>
</dbReference>
<dbReference type="Proteomes" id="UP001268683">
    <property type="component" value="Chromosome"/>
</dbReference>
<dbReference type="InterPro" id="IPR050816">
    <property type="entry name" value="Flavin-dep_Halogenase_NPB"/>
</dbReference>
<dbReference type="InterPro" id="IPR006905">
    <property type="entry name" value="Flavin_halogenase"/>
</dbReference>
<dbReference type="AlphaFoldDB" id="A0AA52EG87"/>
<accession>A0AA52EG87</accession>
<dbReference type="GO" id="GO:0004497">
    <property type="term" value="F:monooxygenase activity"/>
    <property type="evidence" value="ECO:0007669"/>
    <property type="project" value="InterPro"/>
</dbReference>
<protein>
    <submittedName>
        <fullName evidence="1">Tryptophan 7-halogenase</fullName>
    </submittedName>
</protein>
<proteinExistence type="predicted"/>
<dbReference type="SUPFAM" id="SSF51905">
    <property type="entry name" value="FAD/NAD(P)-binding domain"/>
    <property type="match status" value="1"/>
</dbReference>
<reference evidence="1" key="1">
    <citation type="submission" date="2023-04" db="EMBL/GenBank/DDBJ databases">
        <title>Complete genome sequence of Temperatibacter marinus.</title>
        <authorList>
            <person name="Rong J.-C."/>
            <person name="Yi M.-L."/>
            <person name="Zhao Q."/>
        </authorList>
    </citation>
    <scope>NUCLEOTIDE SEQUENCE</scope>
    <source>
        <strain evidence="1">NBRC 110045</strain>
    </source>
</reference>
<name>A0AA52EG87_9PROT</name>
<dbReference type="Pfam" id="PF04820">
    <property type="entry name" value="Trp_halogenase"/>
    <property type="match status" value="1"/>
</dbReference>
<dbReference type="InterPro" id="IPR036188">
    <property type="entry name" value="FAD/NAD-bd_sf"/>
</dbReference>
<dbReference type="PANTHER" id="PTHR43747:SF4">
    <property type="entry name" value="FLAVIN-DEPENDENT TRYPTOPHAN HALOGENASE"/>
    <property type="match status" value="1"/>
</dbReference>
<keyword evidence="2" id="KW-1185">Reference proteome</keyword>
<gene>
    <name evidence="1" type="ORF">QGN29_14280</name>
</gene>
<dbReference type="KEGG" id="tmk:QGN29_14280"/>
<dbReference type="PANTHER" id="PTHR43747">
    <property type="entry name" value="FAD-BINDING PROTEIN"/>
    <property type="match status" value="1"/>
</dbReference>
<dbReference type="Gene3D" id="3.50.50.60">
    <property type="entry name" value="FAD/NAD(P)-binding domain"/>
    <property type="match status" value="1"/>
</dbReference>
<evidence type="ECO:0000313" key="2">
    <source>
        <dbReference type="Proteomes" id="UP001268683"/>
    </source>
</evidence>